<sequence length="44" mass="4706">MASPPPACARSLGERSIAIRCPLCPLDTVEHRSSYGTSLRGPDH</sequence>
<keyword evidence="2" id="KW-1185">Reference proteome</keyword>
<dbReference type="EMBL" id="CATNWA010017273">
    <property type="protein sequence ID" value="CAI9599265.1"/>
    <property type="molecule type" value="Genomic_DNA"/>
</dbReference>
<dbReference type="Proteomes" id="UP001162483">
    <property type="component" value="Unassembled WGS sequence"/>
</dbReference>
<name>A0ABN9FTC2_9NEOB</name>
<reference evidence="1" key="1">
    <citation type="submission" date="2023-05" db="EMBL/GenBank/DDBJ databases">
        <authorList>
            <person name="Stuckert A."/>
        </authorList>
    </citation>
    <scope>NUCLEOTIDE SEQUENCE</scope>
</reference>
<evidence type="ECO:0000313" key="1">
    <source>
        <dbReference type="EMBL" id="CAI9599265.1"/>
    </source>
</evidence>
<accession>A0ABN9FTC2</accession>
<gene>
    <name evidence="1" type="ORF">SPARVUS_LOCUS12565107</name>
</gene>
<evidence type="ECO:0000313" key="2">
    <source>
        <dbReference type="Proteomes" id="UP001162483"/>
    </source>
</evidence>
<proteinExistence type="predicted"/>
<comment type="caution">
    <text evidence="1">The sequence shown here is derived from an EMBL/GenBank/DDBJ whole genome shotgun (WGS) entry which is preliminary data.</text>
</comment>
<organism evidence="1 2">
    <name type="scientific">Staurois parvus</name>
    <dbReference type="NCBI Taxonomy" id="386267"/>
    <lineage>
        <taxon>Eukaryota</taxon>
        <taxon>Metazoa</taxon>
        <taxon>Chordata</taxon>
        <taxon>Craniata</taxon>
        <taxon>Vertebrata</taxon>
        <taxon>Euteleostomi</taxon>
        <taxon>Amphibia</taxon>
        <taxon>Batrachia</taxon>
        <taxon>Anura</taxon>
        <taxon>Neobatrachia</taxon>
        <taxon>Ranoidea</taxon>
        <taxon>Ranidae</taxon>
        <taxon>Staurois</taxon>
    </lineage>
</organism>
<protein>
    <submittedName>
        <fullName evidence="1">Uncharacterized protein</fullName>
    </submittedName>
</protein>